<name>A0A194PM69_PAPXU</name>
<dbReference type="AlphaFoldDB" id="A0A194PM69"/>
<accession>A0A194PM69</accession>
<gene>
    <name evidence="1" type="ORF">RR46_04490</name>
</gene>
<evidence type="ECO:0000313" key="1">
    <source>
        <dbReference type="EMBL" id="KPI94422.1"/>
    </source>
</evidence>
<organism evidence="1 2">
    <name type="scientific">Papilio xuthus</name>
    <name type="common">Asian swallowtail butterfly</name>
    <dbReference type="NCBI Taxonomy" id="66420"/>
    <lineage>
        <taxon>Eukaryota</taxon>
        <taxon>Metazoa</taxon>
        <taxon>Ecdysozoa</taxon>
        <taxon>Arthropoda</taxon>
        <taxon>Hexapoda</taxon>
        <taxon>Insecta</taxon>
        <taxon>Pterygota</taxon>
        <taxon>Neoptera</taxon>
        <taxon>Endopterygota</taxon>
        <taxon>Lepidoptera</taxon>
        <taxon>Glossata</taxon>
        <taxon>Ditrysia</taxon>
        <taxon>Papilionoidea</taxon>
        <taxon>Papilionidae</taxon>
        <taxon>Papilioninae</taxon>
        <taxon>Papilio</taxon>
    </lineage>
</organism>
<sequence>MNGEVRMCVCAGPLVVFRYFAVISLKPGPGGDTPEPRPYTAHEERACPACCNEANTYRK</sequence>
<dbReference type="Proteomes" id="UP000053268">
    <property type="component" value="Unassembled WGS sequence"/>
</dbReference>
<reference evidence="1 2" key="1">
    <citation type="journal article" date="2015" name="Nat. Commun.">
        <title>Outbred genome sequencing and CRISPR/Cas9 gene editing in butterflies.</title>
        <authorList>
            <person name="Li X."/>
            <person name="Fan D."/>
            <person name="Zhang W."/>
            <person name="Liu G."/>
            <person name="Zhang L."/>
            <person name="Zhao L."/>
            <person name="Fang X."/>
            <person name="Chen L."/>
            <person name="Dong Y."/>
            <person name="Chen Y."/>
            <person name="Ding Y."/>
            <person name="Zhao R."/>
            <person name="Feng M."/>
            <person name="Zhu Y."/>
            <person name="Feng Y."/>
            <person name="Jiang X."/>
            <person name="Zhu D."/>
            <person name="Xiang H."/>
            <person name="Feng X."/>
            <person name="Li S."/>
            <person name="Wang J."/>
            <person name="Zhang G."/>
            <person name="Kronforst M.R."/>
            <person name="Wang W."/>
        </authorList>
    </citation>
    <scope>NUCLEOTIDE SEQUENCE [LARGE SCALE GENOMIC DNA]</scope>
    <source>
        <strain evidence="1">Ya'a_city_454_Px</strain>
        <tissue evidence="1">Whole body</tissue>
    </source>
</reference>
<protein>
    <submittedName>
        <fullName evidence="1">Uncharacterized protein</fullName>
    </submittedName>
</protein>
<keyword evidence="2" id="KW-1185">Reference proteome</keyword>
<proteinExistence type="predicted"/>
<dbReference type="EMBL" id="KQ459599">
    <property type="protein sequence ID" value="KPI94422.1"/>
    <property type="molecule type" value="Genomic_DNA"/>
</dbReference>
<evidence type="ECO:0000313" key="2">
    <source>
        <dbReference type="Proteomes" id="UP000053268"/>
    </source>
</evidence>